<protein>
    <submittedName>
        <fullName evidence="10">Envelope membrane protein</fullName>
    </submittedName>
</protein>
<keyword evidence="7 9" id="KW-0472">Membrane</keyword>
<evidence type="ECO:0000256" key="8">
    <source>
        <dbReference type="ARBA" id="ARBA00043980"/>
    </source>
</evidence>
<evidence type="ECO:0000256" key="4">
    <source>
        <dbReference type="ARBA" id="ARBA00022781"/>
    </source>
</evidence>
<comment type="subcellular location">
    <subcellularLocation>
        <location evidence="1">Membrane</location>
        <topology evidence="1">Multi-pass membrane protein</topology>
    </subcellularLocation>
</comment>
<keyword evidence="6" id="KW-0406">Ion transport</keyword>
<dbReference type="PANTHER" id="PTHR33650">
    <property type="entry name" value="CHLOROPLAST ENVELOPE MEMBRANE PROTEIN-RELATED"/>
    <property type="match status" value="1"/>
</dbReference>
<name>A0A386B1S9_9CHLO</name>
<evidence type="ECO:0000256" key="5">
    <source>
        <dbReference type="ARBA" id="ARBA00022989"/>
    </source>
</evidence>
<evidence type="ECO:0000313" key="10">
    <source>
        <dbReference type="EMBL" id="AYC65666.1"/>
    </source>
</evidence>
<keyword evidence="5 9" id="KW-1133">Transmembrane helix</keyword>
<reference evidence="10" key="1">
    <citation type="submission" date="2018-07" db="EMBL/GenBank/DDBJ databases">
        <authorList>
            <person name="Quirk P.G."/>
            <person name="Krulwich T.A."/>
        </authorList>
    </citation>
    <scope>NUCLEOTIDE SEQUENCE</scope>
</reference>
<sequence length="165" mass="19653">MGSGLRGATFDFNEKNNLEKIYQNYFLECARFYDKQSASIIRNWILDFTTFLFFGVLLIFSTPQILIFQTFFIESLLSLSETTKCFFLIFFLDLLVGFHSSKSWEIFLQFILEHFGFQIYQNQNFIAFFVSTFPVFLDTIFKYWIFRYLNKISPSTVATYQAMIE</sequence>
<geneLocation type="chloroplast" evidence="10"/>
<dbReference type="RefSeq" id="YP_009519622.1">
    <property type="nucleotide sequence ID" value="NC_039528.1"/>
</dbReference>
<keyword evidence="10" id="KW-0150">Chloroplast</keyword>
<organism evidence="10">
    <name type="scientific">Udotea flabellum</name>
    <dbReference type="NCBI Taxonomy" id="170437"/>
    <lineage>
        <taxon>Eukaryota</taxon>
        <taxon>Viridiplantae</taxon>
        <taxon>Chlorophyta</taxon>
        <taxon>core chlorophytes</taxon>
        <taxon>Ulvophyceae</taxon>
        <taxon>TCBD clade</taxon>
        <taxon>Bryopsidales</taxon>
        <taxon>Halimedineae</taxon>
        <taxon>Halimedaceae</taxon>
        <taxon>Udoteae</taxon>
        <taxon>Udotea</taxon>
    </lineage>
</organism>
<dbReference type="EMBL" id="MH591112">
    <property type="protein sequence ID" value="AYC65666.1"/>
    <property type="molecule type" value="Genomic_DNA"/>
</dbReference>
<feature type="transmembrane region" description="Helical" evidence="9">
    <location>
        <begin position="124"/>
        <end position="145"/>
    </location>
</feature>
<feature type="transmembrane region" description="Helical" evidence="9">
    <location>
        <begin position="51"/>
        <end position="73"/>
    </location>
</feature>
<keyword evidence="10" id="KW-0934">Plastid</keyword>
<accession>A0A386B1S9</accession>
<dbReference type="GeneID" id="38279647"/>
<keyword evidence="2" id="KW-0813">Transport</keyword>
<keyword evidence="4" id="KW-0375">Hydrogen ion transport</keyword>
<dbReference type="InterPro" id="IPR004282">
    <property type="entry name" value="CemA"/>
</dbReference>
<proteinExistence type="inferred from homology"/>
<dbReference type="GO" id="GO:1902600">
    <property type="term" value="P:proton transmembrane transport"/>
    <property type="evidence" value="ECO:0007669"/>
    <property type="project" value="UniProtKB-KW"/>
</dbReference>
<dbReference type="PANTHER" id="PTHR33650:SF2">
    <property type="entry name" value="CHLOROPLAST ENVELOPE MEMBRANE PROTEIN"/>
    <property type="match status" value="1"/>
</dbReference>
<dbReference type="GO" id="GO:0016020">
    <property type="term" value="C:membrane"/>
    <property type="evidence" value="ECO:0007669"/>
    <property type="project" value="UniProtKB-SubCell"/>
</dbReference>
<dbReference type="AlphaFoldDB" id="A0A386B1S9"/>
<comment type="similarity">
    <text evidence="8">Belongs to the CemA family.</text>
</comment>
<evidence type="ECO:0000256" key="6">
    <source>
        <dbReference type="ARBA" id="ARBA00023065"/>
    </source>
</evidence>
<dbReference type="Pfam" id="PF03040">
    <property type="entry name" value="CemA"/>
    <property type="match status" value="1"/>
</dbReference>
<gene>
    <name evidence="10" type="primary">cemA</name>
</gene>
<keyword evidence="3 9" id="KW-0812">Transmembrane</keyword>
<evidence type="ECO:0000256" key="2">
    <source>
        <dbReference type="ARBA" id="ARBA00022448"/>
    </source>
</evidence>
<evidence type="ECO:0000256" key="3">
    <source>
        <dbReference type="ARBA" id="ARBA00022692"/>
    </source>
</evidence>
<evidence type="ECO:0000256" key="7">
    <source>
        <dbReference type="ARBA" id="ARBA00023136"/>
    </source>
</evidence>
<evidence type="ECO:0000256" key="1">
    <source>
        <dbReference type="ARBA" id="ARBA00004141"/>
    </source>
</evidence>
<evidence type="ECO:0000256" key="9">
    <source>
        <dbReference type="SAM" id="Phobius"/>
    </source>
</evidence>
<reference evidence="10" key="2">
    <citation type="journal article" date="2019" name="Mol. Phylogenet. Evol.">
        <title>Reassessment of the classification of bryopsidales (chlorophyta) based on chloroplast phylogenomic analyses.</title>
        <authorList>
            <person name="Cremen M.C."/>
            <person name="Leliaert F."/>
            <person name="West J."/>
            <person name="Lam D.W."/>
            <person name="Shimada S."/>
            <person name="Lopez-Bautista J.M."/>
            <person name="Verbruggen H."/>
        </authorList>
    </citation>
    <scope>NUCLEOTIDE SEQUENCE</scope>
</reference>